<organism evidence="1 2">
    <name type="scientific">Opacimonas viscosa</name>
    <dbReference type="NCBI Taxonomy" id="2961944"/>
    <lineage>
        <taxon>Bacteria</taxon>
        <taxon>Pseudomonadati</taxon>
        <taxon>Pseudomonadota</taxon>
        <taxon>Gammaproteobacteria</taxon>
        <taxon>Alteromonadales</taxon>
        <taxon>Alteromonadaceae</taxon>
        <taxon>Opacimonas</taxon>
    </lineage>
</organism>
<dbReference type="InterPro" id="IPR021246">
    <property type="entry name" value="DUF2797"/>
</dbReference>
<protein>
    <submittedName>
        <fullName evidence="1">DUF2797 domain-containing protein</fullName>
    </submittedName>
</protein>
<dbReference type="RefSeq" id="WP_254102495.1">
    <property type="nucleotide sequence ID" value="NZ_JANATA010000038.1"/>
</dbReference>
<dbReference type="AlphaFoldDB" id="A0AA41X5A6"/>
<name>A0AA41X5A6_9ALTE</name>
<dbReference type="Proteomes" id="UP001165413">
    <property type="component" value="Unassembled WGS sequence"/>
</dbReference>
<evidence type="ECO:0000313" key="1">
    <source>
        <dbReference type="EMBL" id="MCP3429763.1"/>
    </source>
</evidence>
<dbReference type="Pfam" id="PF10977">
    <property type="entry name" value="DUF2797"/>
    <property type="match status" value="1"/>
</dbReference>
<keyword evidence="2" id="KW-1185">Reference proteome</keyword>
<proteinExistence type="predicted"/>
<comment type="caution">
    <text evidence="1">The sequence shown here is derived from an EMBL/GenBank/DDBJ whole genome shotgun (WGS) entry which is preliminary data.</text>
</comment>
<accession>A0AA41X5A6</accession>
<sequence>MTTYSGNLKKMLVSVDECNTAQYHLPIGDKLLPMNALIGHEVTFTFNNKINCVNCARVTNKSFNQGYCYPCLQKLAQCDSCIIKPELCHYSKGTCREPQWAEAHCFNDHIVYLSNTGNVKVGITRQIQPGVSSRWIDQGATQAIAIFRVANRLISGLVETICKQHMSDKSNWRVMLKGDIPQLDLVGLRDELYEKIADDIDELVAQYGLLAIQKIHQQPVDIFYPVQQYPVKITSLGFDKTPSFTGVLLGIKGQYLYFNDDRVINIRKHAGYDIQLHTSL</sequence>
<evidence type="ECO:0000313" key="2">
    <source>
        <dbReference type="Proteomes" id="UP001165413"/>
    </source>
</evidence>
<gene>
    <name evidence="1" type="ORF">NLF92_12525</name>
</gene>
<reference evidence="1" key="1">
    <citation type="submission" date="2022-07" db="EMBL/GenBank/DDBJ databases">
        <title>Characterization of the Novel Bacterium Alteromonas immobilis LMIT006 and Alteromonas gregis LMIT007.</title>
        <authorList>
            <person name="Lin X."/>
        </authorList>
    </citation>
    <scope>NUCLEOTIDE SEQUENCE</scope>
    <source>
        <strain evidence="1">LMIT007</strain>
    </source>
</reference>
<dbReference type="EMBL" id="JANATA010000038">
    <property type="protein sequence ID" value="MCP3429763.1"/>
    <property type="molecule type" value="Genomic_DNA"/>
</dbReference>